<feature type="domain" description="Mce/MlaD" evidence="2">
    <location>
        <begin position="36"/>
        <end position="109"/>
    </location>
</feature>
<dbReference type="InterPro" id="IPR052336">
    <property type="entry name" value="MlaD_Phospholipid_Transporter"/>
</dbReference>
<comment type="caution">
    <text evidence="3">The sequence shown here is derived from an EMBL/GenBank/DDBJ whole genome shotgun (WGS) entry which is preliminary data.</text>
</comment>
<dbReference type="PANTHER" id="PTHR33371:SF4">
    <property type="entry name" value="INTERMEMBRANE PHOSPHOLIPID TRANSPORT SYSTEM BINDING PROTEIN MLAD"/>
    <property type="match status" value="1"/>
</dbReference>
<accession>A0A934NPX0</accession>
<dbReference type="NCBIfam" id="TIGR00996">
    <property type="entry name" value="Mtu_fam_mce"/>
    <property type="match status" value="1"/>
</dbReference>
<dbReference type="EMBL" id="JAEMNV010000003">
    <property type="protein sequence ID" value="MBJ8339095.1"/>
    <property type="molecule type" value="Genomic_DNA"/>
</dbReference>
<dbReference type="Proteomes" id="UP000655868">
    <property type="component" value="Unassembled WGS sequence"/>
</dbReference>
<feature type="chain" id="PRO_5039104798" evidence="1">
    <location>
        <begin position="27"/>
        <end position="352"/>
    </location>
</feature>
<keyword evidence="1" id="KW-0732">Signal</keyword>
<reference evidence="3" key="1">
    <citation type="submission" date="2020-12" db="EMBL/GenBank/DDBJ databases">
        <title>Antrihabitans popcorni sp. nov. and Antrihabitans auranticaus sp. nov., isolated from a larva cave.</title>
        <authorList>
            <person name="Lee S.D."/>
            <person name="Kim I.S."/>
        </authorList>
    </citation>
    <scope>NUCLEOTIDE SEQUENCE</scope>
    <source>
        <strain evidence="3">YC3-6</strain>
    </source>
</reference>
<evidence type="ECO:0000313" key="4">
    <source>
        <dbReference type="Proteomes" id="UP000655868"/>
    </source>
</evidence>
<dbReference type="Pfam" id="PF02470">
    <property type="entry name" value="MlaD"/>
    <property type="match status" value="1"/>
</dbReference>
<sequence>MADRRKLTYVALAAVAVVVLSGAATSAANSVDLYSTKTLCAEFTDTVGLYEGNNVSLMGIEIGSVTAIEPVGDRMRVTMKVDDDIDLPADVGAVTMSSSIVTDRHVELTGIHRDGPRFVAAQCIPLDRTRTPIGISETFDAVNTVAADLLGTKTAAGTPATQPDPILSDTLNSLDAALVDTGPTFNSLLRRLSTLVGDPAGRDVTVRRLIDNLDRLTTMFVTNWPDFRTLLDNLGNGLETVDGVVQGLGTAIARVNELLPVAARTIDKYDEQSYTFLDKAIPFAHQLLSRAGDIRDLLAYLPQASRDLLAMFDPVSNAVRVQYLPPQIEVRRDGQQTQVDLLSLLLGQAVPR</sequence>
<feature type="signal peptide" evidence="1">
    <location>
        <begin position="1"/>
        <end position="26"/>
    </location>
</feature>
<dbReference type="RefSeq" id="WP_199703812.1">
    <property type="nucleotide sequence ID" value="NZ_JAEMNV010000003.1"/>
</dbReference>
<proteinExistence type="predicted"/>
<evidence type="ECO:0000256" key="1">
    <source>
        <dbReference type="SAM" id="SignalP"/>
    </source>
</evidence>
<gene>
    <name evidence="3" type="ORF">JGU71_09375</name>
</gene>
<dbReference type="GO" id="GO:0005576">
    <property type="term" value="C:extracellular region"/>
    <property type="evidence" value="ECO:0007669"/>
    <property type="project" value="TreeGrafter"/>
</dbReference>
<organism evidence="3 4">
    <name type="scientific">Antrihabitans stalagmiti</name>
    <dbReference type="NCBI Taxonomy" id="2799499"/>
    <lineage>
        <taxon>Bacteria</taxon>
        <taxon>Bacillati</taxon>
        <taxon>Actinomycetota</taxon>
        <taxon>Actinomycetes</taxon>
        <taxon>Mycobacteriales</taxon>
        <taxon>Nocardiaceae</taxon>
        <taxon>Antrihabitans</taxon>
    </lineage>
</organism>
<name>A0A934NPX0_9NOCA</name>
<dbReference type="InterPro" id="IPR005693">
    <property type="entry name" value="Mce"/>
</dbReference>
<evidence type="ECO:0000313" key="3">
    <source>
        <dbReference type="EMBL" id="MBJ8339095.1"/>
    </source>
</evidence>
<protein>
    <submittedName>
        <fullName evidence="3">MCE family protein</fullName>
    </submittedName>
</protein>
<dbReference type="PANTHER" id="PTHR33371">
    <property type="entry name" value="INTERMEMBRANE PHOSPHOLIPID TRANSPORT SYSTEM BINDING PROTEIN MLAD-RELATED"/>
    <property type="match status" value="1"/>
</dbReference>
<dbReference type="InterPro" id="IPR003399">
    <property type="entry name" value="Mce/MlaD"/>
</dbReference>
<evidence type="ECO:0000259" key="2">
    <source>
        <dbReference type="Pfam" id="PF02470"/>
    </source>
</evidence>
<dbReference type="AlphaFoldDB" id="A0A934NPX0"/>
<keyword evidence="4" id="KW-1185">Reference proteome</keyword>